<proteinExistence type="inferred from homology"/>
<dbReference type="InterPro" id="IPR015500">
    <property type="entry name" value="Peptidase_S8_subtilisin-rel"/>
</dbReference>
<feature type="active site" description="Charge relay system" evidence="5 6">
    <location>
        <position position="262"/>
    </location>
</feature>
<protein>
    <submittedName>
        <fullName evidence="10">Subtilisin family serine protease</fullName>
    </submittedName>
</protein>
<keyword evidence="3 6" id="KW-0378">Hydrolase</keyword>
<keyword evidence="4 6" id="KW-0720">Serine protease</keyword>
<dbReference type="Gene3D" id="3.40.50.200">
    <property type="entry name" value="Peptidase S8/S53 domain"/>
    <property type="match status" value="1"/>
</dbReference>
<evidence type="ECO:0000256" key="2">
    <source>
        <dbReference type="ARBA" id="ARBA00022670"/>
    </source>
</evidence>
<dbReference type="InterPro" id="IPR000209">
    <property type="entry name" value="Peptidase_S8/S53_dom"/>
</dbReference>
<evidence type="ECO:0000313" key="11">
    <source>
        <dbReference type="Proteomes" id="UP000272729"/>
    </source>
</evidence>
<dbReference type="PROSITE" id="PS00137">
    <property type="entry name" value="SUBTILASE_HIS"/>
    <property type="match status" value="1"/>
</dbReference>
<comment type="caution">
    <text evidence="10">The sequence shown here is derived from an EMBL/GenBank/DDBJ whole genome shotgun (WGS) entry which is preliminary data.</text>
</comment>
<dbReference type="InterPro" id="IPR036852">
    <property type="entry name" value="Peptidase_S8/S53_dom_sf"/>
</dbReference>
<accession>A0A495XJX4</accession>
<dbReference type="PROSITE" id="PS51892">
    <property type="entry name" value="SUBTILASE"/>
    <property type="match status" value="1"/>
</dbReference>
<evidence type="ECO:0000256" key="6">
    <source>
        <dbReference type="PROSITE-ProRule" id="PRU01240"/>
    </source>
</evidence>
<keyword evidence="2 6" id="KW-0645">Protease</keyword>
<keyword evidence="11" id="KW-1185">Reference proteome</keyword>
<dbReference type="Pfam" id="PF00082">
    <property type="entry name" value="Peptidase_S8"/>
    <property type="match status" value="1"/>
</dbReference>
<dbReference type="AlphaFoldDB" id="A0A495XJX4"/>
<feature type="active site" description="Charge relay system" evidence="5 6">
    <location>
        <position position="435"/>
    </location>
</feature>
<evidence type="ECO:0000256" key="3">
    <source>
        <dbReference type="ARBA" id="ARBA00022801"/>
    </source>
</evidence>
<dbReference type="PROSITE" id="PS00138">
    <property type="entry name" value="SUBTILASE_SER"/>
    <property type="match status" value="1"/>
</dbReference>
<organism evidence="10 11">
    <name type="scientific">Saccharothrix variisporea</name>
    <dbReference type="NCBI Taxonomy" id="543527"/>
    <lineage>
        <taxon>Bacteria</taxon>
        <taxon>Bacillati</taxon>
        <taxon>Actinomycetota</taxon>
        <taxon>Actinomycetes</taxon>
        <taxon>Pseudonocardiales</taxon>
        <taxon>Pseudonocardiaceae</taxon>
        <taxon>Saccharothrix</taxon>
    </lineage>
</organism>
<evidence type="ECO:0000256" key="1">
    <source>
        <dbReference type="ARBA" id="ARBA00011073"/>
    </source>
</evidence>
<name>A0A495XJX4_9PSEU</name>
<feature type="chain" id="PRO_5019728695" evidence="8">
    <location>
        <begin position="38"/>
        <end position="1093"/>
    </location>
</feature>
<dbReference type="PRINTS" id="PR00723">
    <property type="entry name" value="SUBTILISIN"/>
</dbReference>
<sequence>MSIRRIGIHRSARGRAAVIAAVSAVALLGGAMSPTTAAGQVARSEPGGDRAGGVRGQVTLLSGDKVTVLEHESGVPTAFVQPAKGRERVRFDVQRTRTELLVVPHDAVADVGSGKLDRRLFDVKGLLEQGYDDARRSDLPLIVQGVGARAEALGTTGTTVHHRFDAVDAVAAIQAKATTKALWDARSSVGRIWLDGLRKPTLDVSVPQIGAPAAWEAGYTGKGVKVAVVDTGIDAEHPDLAGKVVDRRDFTGGDRPGDQIGHGTHVASTIAGTGAKSGGKYKGVAPDASLLDAKVCGEYGCFESGILAGMQWAAESGAKVVNMSLGGQDTEDLDPLEQAVNTLSAQHGVLFVVAAGNSGPGEQTVGSPASADAALAVGAVDKQDRIAPFSSRGPRAGDRAVKPEITAPGVAITAAKAGGGGEPAPGGYVAFSGTSMATPHVAGAAAILAGQRPGLSAAQSKAVLMGSAKPNPELSVPTQGAGRVDVQRATRQTVHTDPPALSLGTAVWPHQDDPKITRKLAYRNPSTQAVTFTLALTATGPDGKPAPKGMFGLSTDRVTVPAGAETTVELTADTTLDTPDGGYGGQVTATAEGQAVVTPFAVHKEVESYELALSALGRDGAPSSFQALLINTATGEPVRVWSPKGTSTRRLPKGDYQLFVTVSTGWRPGDPFSMFFRPTPLSMTKDQSVALDARQAQPISVKIDKPGLAQTVGQVGGWWSAGDRIVGGAGTLTRDFENLFTAQSGPDAPADVFSAVIAAGFLAGNEPYNLAWLRSGRMFDGLAEVLADRDFAAVRTDYHRTKTGAIGVKLTTPMLGPLAIAFAMGGDVDQPGTRTEYYHGNGLTWTSDYLQAPGPDDPINFALFNDPVGYQPGRTYRESWNKTVLGPSLPDGSTSVVRDGNKITNSQSLLGDGTDRWGGVVYDFGRTSLFRDGVKVGDSPRPNRGSWEVPADEATYRLESEQKHSAFDFSTHIQLAQTFRSGHTDTSTDLPVSVIRYTPDVDVDNRAKAGQLFRLPIQAQTQSSARVLRLELSVSYDDGKTWQKAYAIPTGAAKWAAYLRHPAGQGFVSLKAKAVDHRGGTTEQTIIRAYGLK</sequence>
<evidence type="ECO:0000256" key="7">
    <source>
        <dbReference type="RuleBase" id="RU003355"/>
    </source>
</evidence>
<dbReference type="PANTHER" id="PTHR43806:SF11">
    <property type="entry name" value="CEREVISIN-RELATED"/>
    <property type="match status" value="1"/>
</dbReference>
<gene>
    <name evidence="10" type="ORF">DFJ66_7747</name>
</gene>
<dbReference type="SUPFAM" id="SSF52743">
    <property type="entry name" value="Subtilisin-like"/>
    <property type="match status" value="1"/>
</dbReference>
<feature type="signal peptide" evidence="8">
    <location>
        <begin position="1"/>
        <end position="37"/>
    </location>
</feature>
<dbReference type="InterPro" id="IPR050131">
    <property type="entry name" value="Peptidase_S8_subtilisin-like"/>
</dbReference>
<dbReference type="Proteomes" id="UP000272729">
    <property type="component" value="Unassembled WGS sequence"/>
</dbReference>
<evidence type="ECO:0000259" key="9">
    <source>
        <dbReference type="Pfam" id="PF00082"/>
    </source>
</evidence>
<dbReference type="PANTHER" id="PTHR43806">
    <property type="entry name" value="PEPTIDASE S8"/>
    <property type="match status" value="1"/>
</dbReference>
<dbReference type="InterPro" id="IPR022398">
    <property type="entry name" value="Peptidase_S8_His-AS"/>
</dbReference>
<dbReference type="InterPro" id="IPR023827">
    <property type="entry name" value="Peptidase_S8_Asp-AS"/>
</dbReference>
<evidence type="ECO:0000313" key="10">
    <source>
        <dbReference type="EMBL" id="RKT74397.1"/>
    </source>
</evidence>
<dbReference type="EMBL" id="RBXR01000001">
    <property type="protein sequence ID" value="RKT74397.1"/>
    <property type="molecule type" value="Genomic_DNA"/>
</dbReference>
<evidence type="ECO:0000256" key="4">
    <source>
        <dbReference type="ARBA" id="ARBA00022825"/>
    </source>
</evidence>
<evidence type="ECO:0000256" key="8">
    <source>
        <dbReference type="SAM" id="SignalP"/>
    </source>
</evidence>
<reference evidence="10 11" key="1">
    <citation type="submission" date="2018-10" db="EMBL/GenBank/DDBJ databases">
        <title>Sequencing the genomes of 1000 actinobacteria strains.</title>
        <authorList>
            <person name="Klenk H.-P."/>
        </authorList>
    </citation>
    <scope>NUCLEOTIDE SEQUENCE [LARGE SCALE GENOMIC DNA]</scope>
    <source>
        <strain evidence="10 11">DSM 43911</strain>
    </source>
</reference>
<feature type="active site" description="Charge relay system" evidence="5 6">
    <location>
        <position position="230"/>
    </location>
</feature>
<keyword evidence="8" id="KW-0732">Signal</keyword>
<feature type="domain" description="Peptidase S8/S53" evidence="9">
    <location>
        <begin position="221"/>
        <end position="474"/>
    </location>
</feature>
<evidence type="ECO:0000256" key="5">
    <source>
        <dbReference type="PIRSR" id="PIRSR615500-1"/>
    </source>
</evidence>
<dbReference type="InterPro" id="IPR023828">
    <property type="entry name" value="Peptidase_S8_Ser-AS"/>
</dbReference>
<dbReference type="GO" id="GO:0004252">
    <property type="term" value="F:serine-type endopeptidase activity"/>
    <property type="evidence" value="ECO:0007669"/>
    <property type="project" value="UniProtKB-UniRule"/>
</dbReference>
<dbReference type="GO" id="GO:0006508">
    <property type="term" value="P:proteolysis"/>
    <property type="evidence" value="ECO:0007669"/>
    <property type="project" value="UniProtKB-KW"/>
</dbReference>
<dbReference type="PROSITE" id="PS00136">
    <property type="entry name" value="SUBTILASE_ASP"/>
    <property type="match status" value="1"/>
</dbReference>
<comment type="similarity">
    <text evidence="1 6 7">Belongs to the peptidase S8 family.</text>
</comment>